<feature type="compositionally biased region" description="Basic and acidic residues" evidence="1">
    <location>
        <begin position="21"/>
        <end position="36"/>
    </location>
</feature>
<dbReference type="Proteomes" id="UP001055156">
    <property type="component" value="Unassembled WGS sequence"/>
</dbReference>
<sequence length="85" mass="8180">MKVSAIALLTAFGFATAAMAAEDRGASSKAPGHEMQQDQGRMQGSPNAAGFGKKDGAGDTTGSTGSTTSGSSGSGSSSTGTAKPH</sequence>
<evidence type="ECO:0000313" key="4">
    <source>
        <dbReference type="Proteomes" id="UP001055156"/>
    </source>
</evidence>
<feature type="compositionally biased region" description="Polar residues" evidence="1">
    <location>
        <begin position="37"/>
        <end position="46"/>
    </location>
</feature>
<accession>A0ABQ4T1S2</accession>
<gene>
    <name evidence="3" type="ORF">LKMONMHP_0291</name>
</gene>
<reference evidence="3" key="1">
    <citation type="journal article" date="2021" name="Front. Microbiol.">
        <title>Comprehensive Comparative Genomics and Phenotyping of Methylobacterium Species.</title>
        <authorList>
            <person name="Alessa O."/>
            <person name="Ogura Y."/>
            <person name="Fujitani Y."/>
            <person name="Takami H."/>
            <person name="Hayashi T."/>
            <person name="Sahin N."/>
            <person name="Tani A."/>
        </authorList>
    </citation>
    <scope>NUCLEOTIDE SEQUENCE</scope>
    <source>
        <strain evidence="3">NBRC 15689</strain>
    </source>
</reference>
<comment type="caution">
    <text evidence="3">The sequence shown here is derived from an EMBL/GenBank/DDBJ whole genome shotgun (WGS) entry which is preliminary data.</text>
</comment>
<keyword evidence="2" id="KW-0732">Signal</keyword>
<keyword evidence="4" id="KW-1185">Reference proteome</keyword>
<name>A0ABQ4T1S2_METOR</name>
<proteinExistence type="predicted"/>
<feature type="signal peptide" evidence="2">
    <location>
        <begin position="1"/>
        <end position="20"/>
    </location>
</feature>
<dbReference type="RefSeq" id="WP_238309399.1">
    <property type="nucleotide sequence ID" value="NZ_BPQV01000001.1"/>
</dbReference>
<reference evidence="3" key="2">
    <citation type="submission" date="2021-08" db="EMBL/GenBank/DDBJ databases">
        <authorList>
            <person name="Tani A."/>
            <person name="Ola A."/>
            <person name="Ogura Y."/>
            <person name="Katsura K."/>
            <person name="Hayashi T."/>
        </authorList>
    </citation>
    <scope>NUCLEOTIDE SEQUENCE</scope>
    <source>
        <strain evidence="3">NBRC 15689</strain>
    </source>
</reference>
<protein>
    <submittedName>
        <fullName evidence="3">Uncharacterized protein</fullName>
    </submittedName>
</protein>
<feature type="region of interest" description="Disordered" evidence="1">
    <location>
        <begin position="20"/>
        <end position="85"/>
    </location>
</feature>
<organism evidence="3 4">
    <name type="scientific">Methylobacterium organophilum</name>
    <dbReference type="NCBI Taxonomy" id="410"/>
    <lineage>
        <taxon>Bacteria</taxon>
        <taxon>Pseudomonadati</taxon>
        <taxon>Pseudomonadota</taxon>
        <taxon>Alphaproteobacteria</taxon>
        <taxon>Hyphomicrobiales</taxon>
        <taxon>Methylobacteriaceae</taxon>
        <taxon>Methylobacterium</taxon>
    </lineage>
</organism>
<evidence type="ECO:0000256" key="1">
    <source>
        <dbReference type="SAM" id="MobiDB-lite"/>
    </source>
</evidence>
<evidence type="ECO:0000313" key="3">
    <source>
        <dbReference type="EMBL" id="GJE25453.1"/>
    </source>
</evidence>
<feature type="chain" id="PRO_5045394971" evidence="2">
    <location>
        <begin position="21"/>
        <end position="85"/>
    </location>
</feature>
<feature type="compositionally biased region" description="Low complexity" evidence="1">
    <location>
        <begin position="58"/>
        <end position="85"/>
    </location>
</feature>
<dbReference type="EMBL" id="BPQV01000001">
    <property type="protein sequence ID" value="GJE25453.1"/>
    <property type="molecule type" value="Genomic_DNA"/>
</dbReference>
<evidence type="ECO:0000256" key="2">
    <source>
        <dbReference type="SAM" id="SignalP"/>
    </source>
</evidence>